<protein>
    <submittedName>
        <fullName evidence="1">Uncharacterized protein</fullName>
    </submittedName>
</protein>
<reference evidence="1 2" key="1">
    <citation type="journal article" date="2022" name="bioRxiv">
        <title>The genome of the oomycete Peronosclerospora sorghi, a cosmopolitan pathogen of maize and sorghum, is inflated with dispersed pseudogenes.</title>
        <authorList>
            <person name="Fletcher K."/>
            <person name="Martin F."/>
            <person name="Isakeit T."/>
            <person name="Cavanaugh K."/>
            <person name="Magill C."/>
            <person name="Michelmore R."/>
        </authorList>
    </citation>
    <scope>NUCLEOTIDE SEQUENCE [LARGE SCALE GENOMIC DNA]</scope>
    <source>
        <strain evidence="1">P6</strain>
    </source>
</reference>
<evidence type="ECO:0000313" key="2">
    <source>
        <dbReference type="Proteomes" id="UP001163321"/>
    </source>
</evidence>
<organism evidence="1 2">
    <name type="scientific">Peronosclerospora sorghi</name>
    <dbReference type="NCBI Taxonomy" id="230839"/>
    <lineage>
        <taxon>Eukaryota</taxon>
        <taxon>Sar</taxon>
        <taxon>Stramenopiles</taxon>
        <taxon>Oomycota</taxon>
        <taxon>Peronosporomycetes</taxon>
        <taxon>Peronosporales</taxon>
        <taxon>Peronosporaceae</taxon>
        <taxon>Peronosclerospora</taxon>
    </lineage>
</organism>
<name>A0ACC0WWE0_9STRA</name>
<dbReference type="Proteomes" id="UP001163321">
    <property type="component" value="Chromosome 1"/>
</dbReference>
<dbReference type="EMBL" id="CM047580">
    <property type="protein sequence ID" value="KAI9922692.1"/>
    <property type="molecule type" value="Genomic_DNA"/>
</dbReference>
<comment type="caution">
    <text evidence="1">The sequence shown here is derived from an EMBL/GenBank/DDBJ whole genome shotgun (WGS) entry which is preliminary data.</text>
</comment>
<gene>
    <name evidence="1" type="ORF">PsorP6_000461</name>
</gene>
<evidence type="ECO:0000313" key="1">
    <source>
        <dbReference type="EMBL" id="KAI9922692.1"/>
    </source>
</evidence>
<accession>A0ACC0WWE0</accession>
<keyword evidence="2" id="KW-1185">Reference proteome</keyword>
<sequence>MFLEFLTKKPVFGQCSGFYKAPPELFFLPAFLLTRSLLCSLHICEQEQKATNLREIETLSFEDAFSAGLTFEQLESYEGAVALFQQAVKCEPKHLHALSHLADVYAAAEEPQKALIYYSKASELEDGS</sequence>
<proteinExistence type="predicted"/>